<reference evidence="13" key="1">
    <citation type="journal article" date="2019" name="Int. J. Syst. Evol. Microbiol.">
        <title>The Global Catalogue of Microorganisms (GCM) 10K type strain sequencing project: providing services to taxonomists for standard genome sequencing and annotation.</title>
        <authorList>
            <consortium name="The Broad Institute Genomics Platform"/>
            <consortium name="The Broad Institute Genome Sequencing Center for Infectious Disease"/>
            <person name="Wu L."/>
            <person name="Ma J."/>
        </authorList>
    </citation>
    <scope>NUCLEOTIDE SEQUENCE [LARGE SCALE GENOMIC DNA]</scope>
    <source>
        <strain evidence="13">JCM 32226</strain>
    </source>
</reference>
<name>A0ABP8QFS2_9GAMM</name>
<keyword evidence="3 10" id="KW-0436">Ligase</keyword>
<dbReference type="PANTHER" id="PTHR21621">
    <property type="entry name" value="RIBOSOMAL PROTEIN S6 MODIFICATION PROTEIN"/>
    <property type="match status" value="1"/>
</dbReference>
<dbReference type="InterPro" id="IPR004215">
    <property type="entry name" value="GSHS_N"/>
</dbReference>
<evidence type="ECO:0000313" key="13">
    <source>
        <dbReference type="Proteomes" id="UP001501321"/>
    </source>
</evidence>
<feature type="domain" description="ATP-grasp" evidence="11">
    <location>
        <begin position="126"/>
        <end position="311"/>
    </location>
</feature>
<dbReference type="Gene3D" id="3.30.470.20">
    <property type="entry name" value="ATP-grasp fold, B domain"/>
    <property type="match status" value="1"/>
</dbReference>
<comment type="similarity">
    <text evidence="10">Belongs to the prokaryotic GSH synthase family.</text>
</comment>
<dbReference type="HAMAP" id="MF_00162">
    <property type="entry name" value="GSH_S"/>
    <property type="match status" value="1"/>
</dbReference>
<dbReference type="NCBIfam" id="TIGR01380">
    <property type="entry name" value="glut_syn"/>
    <property type="match status" value="1"/>
</dbReference>
<proteinExistence type="inferred from homology"/>
<dbReference type="Gene3D" id="3.40.50.20">
    <property type="match status" value="1"/>
</dbReference>
<dbReference type="PANTHER" id="PTHR21621:SF4">
    <property type="entry name" value="GLUTATHIONE SYNTHETASE"/>
    <property type="match status" value="1"/>
</dbReference>
<dbReference type="PROSITE" id="PS50975">
    <property type="entry name" value="ATP_GRASP"/>
    <property type="match status" value="1"/>
</dbReference>
<comment type="catalytic activity">
    <reaction evidence="10">
        <text>gamma-L-glutamyl-L-cysteine + glycine + ATP = glutathione + ADP + phosphate + H(+)</text>
        <dbReference type="Rhea" id="RHEA:13557"/>
        <dbReference type="ChEBI" id="CHEBI:15378"/>
        <dbReference type="ChEBI" id="CHEBI:30616"/>
        <dbReference type="ChEBI" id="CHEBI:43474"/>
        <dbReference type="ChEBI" id="CHEBI:57305"/>
        <dbReference type="ChEBI" id="CHEBI:57925"/>
        <dbReference type="ChEBI" id="CHEBI:58173"/>
        <dbReference type="ChEBI" id="CHEBI:456216"/>
        <dbReference type="EC" id="6.3.2.3"/>
    </reaction>
</comment>
<evidence type="ECO:0000259" key="11">
    <source>
        <dbReference type="PROSITE" id="PS50975"/>
    </source>
</evidence>
<evidence type="ECO:0000256" key="2">
    <source>
        <dbReference type="ARBA" id="ARBA00001946"/>
    </source>
</evidence>
<dbReference type="Pfam" id="PF02951">
    <property type="entry name" value="GSH-S_N"/>
    <property type="match status" value="1"/>
</dbReference>
<dbReference type="InterPro" id="IPR011761">
    <property type="entry name" value="ATP-grasp"/>
</dbReference>
<evidence type="ECO:0000256" key="3">
    <source>
        <dbReference type="ARBA" id="ARBA00022598"/>
    </source>
</evidence>
<dbReference type="Gene3D" id="3.30.1490.20">
    <property type="entry name" value="ATP-grasp fold, A domain"/>
    <property type="match status" value="1"/>
</dbReference>
<sequence>MTIKLGIVMDPIAGIKIKKDTSFAMLLEAQRRGYELYYMEMGDLYLEEGEARASLRRLTVKEDPNGWYTLGEPEDAPLAMLDTLLMRKDPPFDTEYIYATYILERAEEAGVLVVNKPQSLRDANEKLFTAWFAEHTPTTLVTRNAQRLRAFHRQHQDVILKPLDGMGGASIFRIKADDPNVGVIIETLTEHGQRYCMAQTYLPAIKDGDKRVLVIDGEPVPYCLARIPARGETRGNLAAGGRGEPRPLSEADWAIARAVGPVLKAKGLLFVGLDIIGDRLTEINVTSPTCIREIEAVYPVNIAGQLMDAIERRLAQAWSPTPA</sequence>
<gene>
    <name evidence="10 12" type="primary">gshB</name>
    <name evidence="12" type="ORF">GCM10023095_25570</name>
</gene>
<comment type="cofactor">
    <cofactor evidence="2">
        <name>Mg(2+)</name>
        <dbReference type="ChEBI" id="CHEBI:18420"/>
    </cofactor>
</comment>
<evidence type="ECO:0000256" key="4">
    <source>
        <dbReference type="ARBA" id="ARBA00022684"/>
    </source>
</evidence>
<dbReference type="SUPFAM" id="SSF56059">
    <property type="entry name" value="Glutathione synthetase ATP-binding domain-like"/>
    <property type="match status" value="1"/>
</dbReference>
<evidence type="ECO:0000256" key="9">
    <source>
        <dbReference type="ARBA" id="ARBA00023211"/>
    </source>
</evidence>
<protein>
    <recommendedName>
        <fullName evidence="10">Glutathione synthetase</fullName>
        <ecNumber evidence="10">6.3.2.3</ecNumber>
    </recommendedName>
    <alternativeName>
        <fullName evidence="10">GSH synthetase</fullName>
        <shortName evidence="10">GSH-S</shortName>
        <shortName evidence="10">GSHase</shortName>
    </alternativeName>
    <alternativeName>
        <fullName evidence="10">Glutathione synthase</fullName>
    </alternativeName>
</protein>
<accession>A0ABP8QFS2</accession>
<keyword evidence="6 10" id="KW-0547">Nucleotide-binding</keyword>
<dbReference type="NCBIfam" id="NF003573">
    <property type="entry name" value="PRK05246.1"/>
    <property type="match status" value="1"/>
</dbReference>
<keyword evidence="8" id="KW-0460">Magnesium</keyword>
<dbReference type="RefSeq" id="WP_345013719.1">
    <property type="nucleotide sequence ID" value="NZ_BAABFC010000017.1"/>
</dbReference>
<evidence type="ECO:0000256" key="8">
    <source>
        <dbReference type="ARBA" id="ARBA00022842"/>
    </source>
</evidence>
<organism evidence="12 13">
    <name type="scientific">Pseudaeromonas paramecii</name>
    <dbReference type="NCBI Taxonomy" id="2138166"/>
    <lineage>
        <taxon>Bacteria</taxon>
        <taxon>Pseudomonadati</taxon>
        <taxon>Pseudomonadota</taxon>
        <taxon>Gammaproteobacteria</taxon>
        <taxon>Aeromonadales</taxon>
        <taxon>Aeromonadaceae</taxon>
        <taxon>Pseudaeromonas</taxon>
    </lineage>
</organism>
<dbReference type="InterPro" id="IPR016185">
    <property type="entry name" value="PreATP-grasp_dom_sf"/>
</dbReference>
<evidence type="ECO:0000313" key="12">
    <source>
        <dbReference type="EMBL" id="GAA4501811.1"/>
    </source>
</evidence>
<comment type="pathway">
    <text evidence="10">Sulfur metabolism; glutathione biosynthesis; glutathione from L-cysteine and L-glutamate: step 2/2.</text>
</comment>
<dbReference type="InterPro" id="IPR006284">
    <property type="entry name" value="Glut_synth_pro"/>
</dbReference>
<dbReference type="SUPFAM" id="SSF52440">
    <property type="entry name" value="PreATP-grasp domain"/>
    <property type="match status" value="1"/>
</dbReference>
<keyword evidence="5" id="KW-0479">Metal-binding</keyword>
<keyword evidence="4 10" id="KW-0317">Glutathione biosynthesis</keyword>
<keyword evidence="7 10" id="KW-0067">ATP-binding</keyword>
<evidence type="ECO:0000256" key="5">
    <source>
        <dbReference type="ARBA" id="ARBA00022723"/>
    </source>
</evidence>
<dbReference type="EMBL" id="BAABFC010000017">
    <property type="protein sequence ID" value="GAA4501811.1"/>
    <property type="molecule type" value="Genomic_DNA"/>
</dbReference>
<evidence type="ECO:0000256" key="6">
    <source>
        <dbReference type="ARBA" id="ARBA00022741"/>
    </source>
</evidence>
<evidence type="ECO:0000256" key="10">
    <source>
        <dbReference type="HAMAP-Rule" id="MF_00162"/>
    </source>
</evidence>
<dbReference type="EC" id="6.3.2.3" evidence="10"/>
<keyword evidence="9" id="KW-0464">Manganese</keyword>
<comment type="cofactor">
    <cofactor evidence="1">
        <name>Mn(2+)</name>
        <dbReference type="ChEBI" id="CHEBI:29035"/>
    </cofactor>
</comment>
<dbReference type="Proteomes" id="UP001501321">
    <property type="component" value="Unassembled WGS sequence"/>
</dbReference>
<dbReference type="InterPro" id="IPR004218">
    <property type="entry name" value="GSHS_ATP-bd"/>
</dbReference>
<comment type="caution">
    <text evidence="12">The sequence shown here is derived from an EMBL/GenBank/DDBJ whole genome shotgun (WGS) entry which is preliminary data.</text>
</comment>
<dbReference type="InterPro" id="IPR013815">
    <property type="entry name" value="ATP_grasp_subdomain_1"/>
</dbReference>
<evidence type="ECO:0000256" key="1">
    <source>
        <dbReference type="ARBA" id="ARBA00001936"/>
    </source>
</evidence>
<keyword evidence="13" id="KW-1185">Reference proteome</keyword>
<evidence type="ECO:0000256" key="7">
    <source>
        <dbReference type="ARBA" id="ARBA00022840"/>
    </source>
</evidence>
<dbReference type="Pfam" id="PF02955">
    <property type="entry name" value="GSH-S_ATP"/>
    <property type="match status" value="1"/>
</dbReference>